<evidence type="ECO:0000256" key="7">
    <source>
        <dbReference type="ARBA" id="ARBA00023136"/>
    </source>
</evidence>
<dbReference type="AlphaFoldDB" id="A0A090L6H4"/>
<dbReference type="Gene3D" id="1.20.120.1780">
    <property type="entry name" value="UbiA prenyltransferase"/>
    <property type="match status" value="1"/>
</dbReference>
<dbReference type="InterPro" id="IPR000537">
    <property type="entry name" value="UbiA_prenyltransferase"/>
</dbReference>
<dbReference type="EC" id="2.5.1.39" evidence="9"/>
<keyword evidence="6 9" id="KW-1133">Transmembrane helix</keyword>
<dbReference type="WormBase" id="SRAE_2000002300">
    <property type="protein sequence ID" value="SRP00023"/>
    <property type="gene ID" value="WBGene00260212"/>
</dbReference>
<dbReference type="InterPro" id="IPR030470">
    <property type="entry name" value="UbiA_prenylTrfase_CS"/>
</dbReference>
<keyword evidence="5 9" id="KW-0812">Transmembrane</keyword>
<keyword evidence="9" id="KW-0831">Ubiquinone biosynthesis</keyword>
<evidence type="ECO:0000313" key="11">
    <source>
        <dbReference type="Proteomes" id="UP000035682"/>
    </source>
</evidence>
<dbReference type="OrthoDB" id="18170at2759"/>
<dbReference type="EMBL" id="LN609529">
    <property type="protein sequence ID" value="CEF65342.1"/>
    <property type="molecule type" value="Genomic_DNA"/>
</dbReference>
<keyword evidence="9" id="KW-0999">Mitochondrion inner membrane</keyword>
<dbReference type="PROSITE" id="PS00943">
    <property type="entry name" value="UBIA"/>
    <property type="match status" value="1"/>
</dbReference>
<dbReference type="GO" id="GO:0006744">
    <property type="term" value="P:ubiquinone biosynthetic process"/>
    <property type="evidence" value="ECO:0007669"/>
    <property type="project" value="UniProtKB-UniRule"/>
</dbReference>
<dbReference type="GeneID" id="36377706"/>
<evidence type="ECO:0000313" key="12">
    <source>
        <dbReference type="WBParaSite" id="SRAE_2000002300.1"/>
    </source>
</evidence>
<comment type="cofactor">
    <cofactor evidence="1 9">
        <name>Mg(2+)</name>
        <dbReference type="ChEBI" id="CHEBI:18420"/>
    </cofactor>
</comment>
<dbReference type="RefSeq" id="XP_024504542.1">
    <property type="nucleotide sequence ID" value="XM_024650801.1"/>
</dbReference>
<evidence type="ECO:0000256" key="5">
    <source>
        <dbReference type="ARBA" id="ARBA00022692"/>
    </source>
</evidence>
<dbReference type="Proteomes" id="UP000035682">
    <property type="component" value="Unplaced"/>
</dbReference>
<comment type="catalytic activity">
    <reaction evidence="9">
        <text>an all-trans-polyprenyl diphosphate + 4-hydroxybenzoate = a 4-hydroxy-3-(all-trans-polyprenyl)benzoate + diphosphate</text>
        <dbReference type="Rhea" id="RHEA:44504"/>
        <dbReference type="Rhea" id="RHEA-COMP:9514"/>
        <dbReference type="Rhea" id="RHEA-COMP:9564"/>
        <dbReference type="ChEBI" id="CHEBI:17879"/>
        <dbReference type="ChEBI" id="CHEBI:33019"/>
        <dbReference type="ChEBI" id="CHEBI:58914"/>
        <dbReference type="ChEBI" id="CHEBI:78396"/>
        <dbReference type="EC" id="2.5.1.39"/>
    </reaction>
</comment>
<keyword evidence="4 9" id="KW-0808">Transferase</keyword>
<comment type="subcellular location">
    <subcellularLocation>
        <location evidence="2">Membrane</location>
        <topology evidence="2">Multi-pass membrane protein</topology>
    </subcellularLocation>
    <subcellularLocation>
        <location evidence="9">Mitochondrion inner membrane</location>
        <topology evidence="9">Multi-pass membrane protein</topology>
        <orientation evidence="9">Matrix side</orientation>
    </subcellularLocation>
</comment>
<sequence length="319" mass="35505">MISRGILSKKCNINLCKYFSSNIVSKKFSASELIKKSPKSIQPYLYLMRIDKPIGTWLLYWPCTWSIALATPPGELPSLYMLGLFGVGSILMRSAGCIINDLWDKDFDKRVERTKNRPLASGILLQLNWLAVGVGASSMVLVIGYPLAKRYTYWPQLILGATLNWGVLISGCHLCFASASSGLTFNYGTILGYISVANEIPLSILIPIYVAAINWTLVYDTVYAHQDKKDDIMIGVKSTALKFGDKTKKWLSGFSTITMSGLFLAGYMADQTWPYYLAILATSGHLAWQIKTVDLNNSNDCWEKFKSNHYLGALLFAGI</sequence>
<dbReference type="InterPro" id="IPR039653">
    <property type="entry name" value="Prenyltransferase"/>
</dbReference>
<dbReference type="PANTHER" id="PTHR11048:SF28">
    <property type="entry name" value="4-HYDROXYBENZOATE POLYPRENYLTRANSFERASE, MITOCHONDRIAL"/>
    <property type="match status" value="1"/>
</dbReference>
<feature type="transmembrane region" description="Helical" evidence="9">
    <location>
        <begin position="157"/>
        <end position="180"/>
    </location>
</feature>
<feature type="transmembrane region" description="Helical" evidence="9">
    <location>
        <begin position="79"/>
        <end position="103"/>
    </location>
</feature>
<keyword evidence="7 9" id="KW-0472">Membrane</keyword>
<evidence type="ECO:0000256" key="4">
    <source>
        <dbReference type="ARBA" id="ARBA00022679"/>
    </source>
</evidence>
<keyword evidence="8 9" id="KW-0414">Isoprene biosynthesis</keyword>
<evidence type="ECO:0000256" key="8">
    <source>
        <dbReference type="ARBA" id="ARBA00023229"/>
    </source>
</evidence>
<dbReference type="Pfam" id="PF01040">
    <property type="entry name" value="UbiA"/>
    <property type="match status" value="2"/>
</dbReference>
<accession>A0A090L6H4</accession>
<evidence type="ECO:0000256" key="2">
    <source>
        <dbReference type="ARBA" id="ARBA00004141"/>
    </source>
</evidence>
<dbReference type="STRING" id="34506.A0A090L6H4"/>
<comment type="pathway">
    <text evidence="9">Cofactor biosynthesis; ubiquinone biosynthesis.</text>
</comment>
<evidence type="ECO:0000313" key="10">
    <source>
        <dbReference type="EMBL" id="CEF65342.1"/>
    </source>
</evidence>
<dbReference type="CTD" id="36377706"/>
<dbReference type="GO" id="GO:0005743">
    <property type="term" value="C:mitochondrial inner membrane"/>
    <property type="evidence" value="ECO:0007669"/>
    <property type="project" value="UniProtKB-SubCell"/>
</dbReference>
<evidence type="ECO:0000256" key="1">
    <source>
        <dbReference type="ARBA" id="ARBA00001946"/>
    </source>
</evidence>
<dbReference type="Gene3D" id="1.10.357.140">
    <property type="entry name" value="UbiA prenyltransferase"/>
    <property type="match status" value="2"/>
</dbReference>
<dbReference type="FunFam" id="1.20.120.1780:FF:000001">
    <property type="entry name" value="4-hydroxybenzoate octaprenyltransferase"/>
    <property type="match status" value="1"/>
</dbReference>
<dbReference type="WBParaSite" id="SRAE_2000002300.1">
    <property type="protein sequence ID" value="SRAE_2000002300.1"/>
    <property type="gene ID" value="WBGene00260212"/>
</dbReference>
<dbReference type="OMA" id="KFEHTIF"/>
<name>A0A090L6H4_STRRB</name>
<comment type="function">
    <text evidence="9">Catalyzes the prenylation of para-hydroxybenzoate (PHB) with an all-trans polyprenyl group. Mediates the second step in the final reaction sequence of coenzyme Q (CoQ) biosynthesis, which is the condensation of the polyisoprenoid side chain with PHB, generating the first membrane-bound Q intermediate.</text>
</comment>
<dbReference type="UniPathway" id="UPA00232"/>
<evidence type="ECO:0000256" key="6">
    <source>
        <dbReference type="ARBA" id="ARBA00022989"/>
    </source>
</evidence>
<feature type="transmembrane region" description="Helical" evidence="9">
    <location>
        <begin position="200"/>
        <end position="219"/>
    </location>
</feature>
<evidence type="ECO:0000256" key="3">
    <source>
        <dbReference type="ARBA" id="ARBA00005985"/>
    </source>
</evidence>
<dbReference type="GO" id="GO:0008299">
    <property type="term" value="P:isoprenoid biosynthetic process"/>
    <property type="evidence" value="ECO:0007669"/>
    <property type="project" value="UniProtKB-UniRule"/>
</dbReference>
<keyword evidence="9" id="KW-0496">Mitochondrion</keyword>
<proteinExistence type="inferred from homology"/>
<protein>
    <recommendedName>
        <fullName evidence="9">4-hydroxybenzoate polyprenyltransferase, mitochondrial</fullName>
        <shortName evidence="9">4-HB polyprenyltransferase</shortName>
        <ecNumber evidence="9">2.5.1.39</ecNumber>
    </recommendedName>
    <alternativeName>
        <fullName evidence="9">Para-hydroxybenzoate--polyprenyltransferase</fullName>
        <shortName evidence="9">PHB:PPT</shortName>
        <shortName evidence="9">PHB:polyprenyltransferase</shortName>
    </alternativeName>
</protein>
<evidence type="ECO:0000256" key="9">
    <source>
        <dbReference type="HAMAP-Rule" id="MF_03189"/>
    </source>
</evidence>
<feature type="transmembrane region" description="Helical" evidence="9">
    <location>
        <begin position="123"/>
        <end position="145"/>
    </location>
</feature>
<gene>
    <name evidence="10 12 13" type="ORF">SRAE_2000002300</name>
</gene>
<organism evidence="10">
    <name type="scientific">Strongyloides ratti</name>
    <name type="common">Parasitic roundworm</name>
    <dbReference type="NCBI Taxonomy" id="34506"/>
    <lineage>
        <taxon>Eukaryota</taxon>
        <taxon>Metazoa</taxon>
        <taxon>Ecdysozoa</taxon>
        <taxon>Nematoda</taxon>
        <taxon>Chromadorea</taxon>
        <taxon>Rhabditida</taxon>
        <taxon>Tylenchina</taxon>
        <taxon>Panagrolaimomorpha</taxon>
        <taxon>Strongyloidoidea</taxon>
        <taxon>Strongyloididae</taxon>
        <taxon>Strongyloides</taxon>
    </lineage>
</organism>
<dbReference type="InterPro" id="IPR044878">
    <property type="entry name" value="UbiA_sf"/>
</dbReference>
<comment type="similarity">
    <text evidence="3 9">Belongs to the UbiA prenyltransferase family.</text>
</comment>
<dbReference type="HAMAP" id="MF_01635">
    <property type="entry name" value="UbiA"/>
    <property type="match status" value="1"/>
</dbReference>
<dbReference type="CDD" id="cd13959">
    <property type="entry name" value="PT_UbiA_COQ2"/>
    <property type="match status" value="1"/>
</dbReference>
<feature type="transmembrane region" description="Helical" evidence="9">
    <location>
        <begin position="250"/>
        <end position="267"/>
    </location>
</feature>
<reference evidence="12" key="2">
    <citation type="submission" date="2020-12" db="UniProtKB">
        <authorList>
            <consortium name="WormBaseParasite"/>
        </authorList>
    </citation>
    <scope>IDENTIFICATION</scope>
</reference>
<reference evidence="10 11" key="1">
    <citation type="submission" date="2014-09" db="EMBL/GenBank/DDBJ databases">
        <authorList>
            <person name="Martin A.A."/>
        </authorList>
    </citation>
    <scope>NUCLEOTIDE SEQUENCE</scope>
    <source>
        <strain evidence="11">ED321</strain>
        <strain evidence="10">ED321 Heterogonic</strain>
    </source>
</reference>
<keyword evidence="11" id="KW-1185">Reference proteome</keyword>
<dbReference type="GO" id="GO:0008412">
    <property type="term" value="F:4-hydroxybenzoate polyprenyltransferase activity"/>
    <property type="evidence" value="ECO:0007669"/>
    <property type="project" value="UniProtKB-EC"/>
</dbReference>
<evidence type="ECO:0000313" key="13">
    <source>
        <dbReference type="WormBase" id="SRAE_2000002300"/>
    </source>
</evidence>
<dbReference type="PANTHER" id="PTHR11048">
    <property type="entry name" value="PRENYLTRANSFERASES"/>
    <property type="match status" value="1"/>
</dbReference>
<dbReference type="InterPro" id="IPR006370">
    <property type="entry name" value="HB_polyprenyltransferase-like"/>
</dbReference>